<sequence length="294" mass="33020">MKFHMRLKCQTIVVLCYAVLSTADQEYDNKVTKVWSLSRVSDKDDTAVVNVTSASIVIPSSYSNDPGITRTARISQNFKPYVFRPRAVPLKKLEQPPQEKSVYYTHDNKYKTEILFPGNYFAIPKEKSVDSARGNSYNPLSGGPFEPKAIPLIRDQGFGKRSLDVSLEPAEDDSEQSSDESPEQQATRRSLSYILGAEEDEDLDDEDGEYEEEEEDPESKKGGYNIKKKIKKKARKVKKYSKYMMPLLLAYKLKYFALIPLMIGGLVLLVGATGLAGFFFALFAAVMGLQKGGY</sequence>
<protein>
    <submittedName>
        <fullName evidence="4">Uncharacterized protein</fullName>
    </submittedName>
</protein>
<reference evidence="4" key="1">
    <citation type="submission" date="2021-12" db="EMBL/GenBank/DDBJ databases">
        <authorList>
            <person name="Martin H S."/>
        </authorList>
    </citation>
    <scope>NUCLEOTIDE SEQUENCE</scope>
</reference>
<feature type="non-terminal residue" evidence="4">
    <location>
        <position position="294"/>
    </location>
</feature>
<feature type="region of interest" description="Disordered" evidence="1">
    <location>
        <begin position="166"/>
        <end position="223"/>
    </location>
</feature>
<dbReference type="InterPro" id="IPR012464">
    <property type="entry name" value="DUF1676"/>
</dbReference>
<keyword evidence="5" id="KW-1185">Reference proteome</keyword>
<evidence type="ECO:0000313" key="5">
    <source>
        <dbReference type="Proteomes" id="UP000838878"/>
    </source>
</evidence>
<keyword evidence="2" id="KW-1133">Transmembrane helix</keyword>
<proteinExistence type="predicted"/>
<dbReference type="AlphaFoldDB" id="A0A8J9ULA5"/>
<dbReference type="Pfam" id="PF07898">
    <property type="entry name" value="DUF1676"/>
    <property type="match status" value="1"/>
</dbReference>
<evidence type="ECO:0000256" key="1">
    <source>
        <dbReference type="SAM" id="MobiDB-lite"/>
    </source>
</evidence>
<feature type="transmembrane region" description="Helical" evidence="2">
    <location>
        <begin position="269"/>
        <end position="289"/>
    </location>
</feature>
<feature type="compositionally biased region" description="Acidic residues" evidence="1">
    <location>
        <begin position="197"/>
        <end position="217"/>
    </location>
</feature>
<keyword evidence="2" id="KW-0812">Transmembrane</keyword>
<accession>A0A8J9ULA5</accession>
<evidence type="ECO:0000313" key="4">
    <source>
        <dbReference type="EMBL" id="CAH0721084.1"/>
    </source>
</evidence>
<dbReference type="EMBL" id="OV170222">
    <property type="protein sequence ID" value="CAH0721084.1"/>
    <property type="molecule type" value="Genomic_DNA"/>
</dbReference>
<gene>
    <name evidence="4" type="ORF">BINO364_LOCUS7226</name>
</gene>
<organism evidence="4 5">
    <name type="scientific">Brenthis ino</name>
    <name type="common">lesser marbled fritillary</name>
    <dbReference type="NCBI Taxonomy" id="405034"/>
    <lineage>
        <taxon>Eukaryota</taxon>
        <taxon>Metazoa</taxon>
        <taxon>Ecdysozoa</taxon>
        <taxon>Arthropoda</taxon>
        <taxon>Hexapoda</taxon>
        <taxon>Insecta</taxon>
        <taxon>Pterygota</taxon>
        <taxon>Neoptera</taxon>
        <taxon>Endopterygota</taxon>
        <taxon>Lepidoptera</taxon>
        <taxon>Glossata</taxon>
        <taxon>Ditrysia</taxon>
        <taxon>Papilionoidea</taxon>
        <taxon>Nymphalidae</taxon>
        <taxon>Heliconiinae</taxon>
        <taxon>Argynnini</taxon>
        <taxon>Brenthis</taxon>
    </lineage>
</organism>
<feature type="signal peptide" evidence="3">
    <location>
        <begin position="1"/>
        <end position="23"/>
    </location>
</feature>
<keyword evidence="2" id="KW-0472">Membrane</keyword>
<dbReference type="Proteomes" id="UP000838878">
    <property type="component" value="Chromosome 2"/>
</dbReference>
<feature type="compositionally biased region" description="Acidic residues" evidence="1">
    <location>
        <begin position="169"/>
        <end position="182"/>
    </location>
</feature>
<evidence type="ECO:0000256" key="2">
    <source>
        <dbReference type="SAM" id="Phobius"/>
    </source>
</evidence>
<name>A0A8J9ULA5_9NEOP</name>
<evidence type="ECO:0000256" key="3">
    <source>
        <dbReference type="SAM" id="SignalP"/>
    </source>
</evidence>
<feature type="chain" id="PRO_5035436630" evidence="3">
    <location>
        <begin position="24"/>
        <end position="294"/>
    </location>
</feature>
<feature type="transmembrane region" description="Helical" evidence="2">
    <location>
        <begin position="243"/>
        <end position="263"/>
    </location>
</feature>
<dbReference type="OrthoDB" id="7476388at2759"/>
<keyword evidence="3" id="KW-0732">Signal</keyword>